<dbReference type="SUPFAM" id="SSF56601">
    <property type="entry name" value="beta-lactamase/transpeptidase-like"/>
    <property type="match status" value="1"/>
</dbReference>
<dbReference type="PANTHER" id="PTHR46825:SF7">
    <property type="entry name" value="D-ALANYL-D-ALANINE CARBOXYPEPTIDASE"/>
    <property type="match status" value="1"/>
</dbReference>
<organism evidence="3 4">
    <name type="scientific">Lusitaniella coriacea LEGE 07157</name>
    <dbReference type="NCBI Taxonomy" id="945747"/>
    <lineage>
        <taxon>Bacteria</taxon>
        <taxon>Bacillati</taxon>
        <taxon>Cyanobacteriota</taxon>
        <taxon>Cyanophyceae</taxon>
        <taxon>Spirulinales</taxon>
        <taxon>Lusitaniellaceae</taxon>
        <taxon>Lusitaniella</taxon>
    </lineage>
</organism>
<evidence type="ECO:0000313" key="3">
    <source>
        <dbReference type="EMBL" id="MBE9117944.1"/>
    </source>
</evidence>
<evidence type="ECO:0000313" key="4">
    <source>
        <dbReference type="Proteomes" id="UP000654482"/>
    </source>
</evidence>
<dbReference type="InterPro" id="IPR012338">
    <property type="entry name" value="Beta-lactam/transpept-like"/>
</dbReference>
<name>A0A8J7E3A7_9CYAN</name>
<dbReference type="Pfam" id="PF00144">
    <property type="entry name" value="Beta-lactamase"/>
    <property type="match status" value="1"/>
</dbReference>
<keyword evidence="1" id="KW-0732">Signal</keyword>
<feature type="domain" description="Beta-lactamase-related" evidence="2">
    <location>
        <begin position="47"/>
        <end position="365"/>
    </location>
</feature>
<dbReference type="InterPro" id="IPR050491">
    <property type="entry name" value="AmpC-like"/>
</dbReference>
<dbReference type="Gene3D" id="3.40.710.10">
    <property type="entry name" value="DD-peptidase/beta-lactamase superfamily"/>
    <property type="match status" value="1"/>
</dbReference>
<proteinExistence type="predicted"/>
<dbReference type="EMBL" id="JADEWZ010000034">
    <property type="protein sequence ID" value="MBE9117944.1"/>
    <property type="molecule type" value="Genomic_DNA"/>
</dbReference>
<dbReference type="PANTHER" id="PTHR46825">
    <property type="entry name" value="D-ALANYL-D-ALANINE-CARBOXYPEPTIDASE/ENDOPEPTIDASE AMPH"/>
    <property type="match status" value="1"/>
</dbReference>
<accession>A0A8J7E3A7</accession>
<gene>
    <name evidence="3" type="ORF">IQ249_18765</name>
</gene>
<dbReference type="AlphaFoldDB" id="A0A8J7E3A7"/>
<dbReference type="RefSeq" id="WP_194031033.1">
    <property type="nucleotide sequence ID" value="NZ_JADEWZ010000034.1"/>
</dbReference>
<evidence type="ECO:0000259" key="2">
    <source>
        <dbReference type="Pfam" id="PF00144"/>
    </source>
</evidence>
<reference evidence="3" key="1">
    <citation type="submission" date="2020-10" db="EMBL/GenBank/DDBJ databases">
        <authorList>
            <person name="Castelo-Branco R."/>
            <person name="Eusebio N."/>
            <person name="Adriana R."/>
            <person name="Vieira A."/>
            <person name="Brugerolle De Fraissinette N."/>
            <person name="Rezende De Castro R."/>
            <person name="Schneider M.P."/>
            <person name="Vasconcelos V."/>
            <person name="Leao P.N."/>
        </authorList>
    </citation>
    <scope>NUCLEOTIDE SEQUENCE</scope>
    <source>
        <strain evidence="3">LEGE 07157</strain>
    </source>
</reference>
<comment type="caution">
    <text evidence="3">The sequence shown here is derived from an EMBL/GenBank/DDBJ whole genome shotgun (WGS) entry which is preliminary data.</text>
</comment>
<dbReference type="InterPro" id="IPR001466">
    <property type="entry name" value="Beta-lactam-related"/>
</dbReference>
<protein>
    <submittedName>
        <fullName evidence="3">Beta-lactamase family protein</fullName>
    </submittedName>
</protein>
<sequence length="385" mass="42414">MNRQNWLQSKLFALLLFSIVVPLGGCSEAQEATSSQQTVVANSQLQDVLDMGVEEGEMPGATMAISTPQGSWIGASGLSNREKKTPMQPNDRFAIASISKTFVAVVVLQLVEEGELDLEESIDTHLPEEVSEEIPYSDRVTVRQLLNHTSGVAEYSEMFDEDIQEGNLPESWTAKDAIAYIYDEEPERKPGKKHSYCNSNYILLQLIVEEITERTLAAEIRDRILEPAGLNDTFMEIQEPIPGGFVTGYADFDGDGEWDSNSVPVGGGGLGDGGLISTVADLTQFARSLFIEKTLLSPEMMEEMLTFIDDREGGEYGLGIQRYETDFGEELGHTGSGFGFQSQLFYLPAEEIIIAVLVNDDNEEGEIDIEELKNEGLIAILEDSE</sequence>
<dbReference type="Proteomes" id="UP000654482">
    <property type="component" value="Unassembled WGS sequence"/>
</dbReference>
<feature type="chain" id="PRO_5035239658" evidence="1">
    <location>
        <begin position="30"/>
        <end position="385"/>
    </location>
</feature>
<evidence type="ECO:0000256" key="1">
    <source>
        <dbReference type="SAM" id="SignalP"/>
    </source>
</evidence>
<feature type="signal peptide" evidence="1">
    <location>
        <begin position="1"/>
        <end position="29"/>
    </location>
</feature>
<keyword evidence="4" id="KW-1185">Reference proteome</keyword>